<dbReference type="EMBL" id="JAHFZB010000012">
    <property type="protein sequence ID" value="KAK6483722.1"/>
    <property type="molecule type" value="Genomic_DNA"/>
</dbReference>
<feature type="compositionally biased region" description="Low complexity" evidence="1">
    <location>
        <begin position="344"/>
        <end position="354"/>
    </location>
</feature>
<feature type="compositionally biased region" description="Polar residues" evidence="1">
    <location>
        <begin position="457"/>
        <end position="488"/>
    </location>
</feature>
<name>A0ABR0ZFX8_HUSHU</name>
<dbReference type="PANTHER" id="PTHR34754:SF1">
    <property type="entry name" value="COILED-COIL DOMAIN-CONTAINING PROTEIN 60"/>
    <property type="match status" value="1"/>
</dbReference>
<comment type="caution">
    <text evidence="2">The sequence shown here is derived from an EMBL/GenBank/DDBJ whole genome shotgun (WGS) entry which is preliminary data.</text>
</comment>
<evidence type="ECO:0000313" key="3">
    <source>
        <dbReference type="Proteomes" id="UP001369086"/>
    </source>
</evidence>
<accession>A0ABR0ZFX8</accession>
<dbReference type="InterPro" id="IPR031526">
    <property type="entry name" value="DUF4698"/>
</dbReference>
<dbReference type="PANTHER" id="PTHR34754">
    <property type="entry name" value="COILED-COIL DOMAIN-CONTAINING PROTEIN 60"/>
    <property type="match status" value="1"/>
</dbReference>
<gene>
    <name evidence="2" type="ORF">HHUSO_G15270</name>
</gene>
<dbReference type="Pfam" id="PF15769">
    <property type="entry name" value="DUF4698"/>
    <property type="match status" value="1"/>
</dbReference>
<reference evidence="2 3" key="1">
    <citation type="submission" date="2021-05" db="EMBL/GenBank/DDBJ databases">
        <authorList>
            <person name="Zahm M."/>
            <person name="Klopp C."/>
            <person name="Cabau C."/>
            <person name="Kuhl H."/>
            <person name="Suciu R."/>
            <person name="Ciorpac M."/>
            <person name="Holostenco D."/>
            <person name="Gessner J."/>
            <person name="Wuertz S."/>
            <person name="Hohne C."/>
            <person name="Stock M."/>
            <person name="Gislard M."/>
            <person name="Lluch J."/>
            <person name="Milhes M."/>
            <person name="Lampietro C."/>
            <person name="Lopez Roques C."/>
            <person name="Donnadieu C."/>
            <person name="Du K."/>
            <person name="Schartl M."/>
            <person name="Guiguen Y."/>
        </authorList>
    </citation>
    <scope>NUCLEOTIDE SEQUENCE [LARGE SCALE GENOMIC DNA]</scope>
    <source>
        <strain evidence="2">Hh-F2</strain>
        <tissue evidence="2">Blood</tissue>
    </source>
</reference>
<keyword evidence="3" id="KW-1185">Reference proteome</keyword>
<feature type="region of interest" description="Disordered" evidence="1">
    <location>
        <begin position="427"/>
        <end position="491"/>
    </location>
</feature>
<proteinExistence type="predicted"/>
<evidence type="ECO:0000256" key="1">
    <source>
        <dbReference type="SAM" id="MobiDB-lite"/>
    </source>
</evidence>
<protein>
    <submittedName>
        <fullName evidence="2">Coiled-coil domain-containing protein 60-like isoform X2</fullName>
    </submittedName>
</protein>
<evidence type="ECO:0000313" key="2">
    <source>
        <dbReference type="EMBL" id="KAK6483722.1"/>
    </source>
</evidence>
<organism evidence="2 3">
    <name type="scientific">Huso huso</name>
    <name type="common">Beluga</name>
    <name type="synonym">Acipenser huso</name>
    <dbReference type="NCBI Taxonomy" id="61971"/>
    <lineage>
        <taxon>Eukaryota</taxon>
        <taxon>Metazoa</taxon>
        <taxon>Chordata</taxon>
        <taxon>Craniata</taxon>
        <taxon>Vertebrata</taxon>
        <taxon>Euteleostomi</taxon>
        <taxon>Actinopterygii</taxon>
        <taxon>Chondrostei</taxon>
        <taxon>Acipenseriformes</taxon>
        <taxon>Acipenseridae</taxon>
        <taxon>Huso</taxon>
    </lineage>
</organism>
<feature type="compositionally biased region" description="Polar residues" evidence="1">
    <location>
        <begin position="385"/>
        <end position="398"/>
    </location>
</feature>
<feature type="compositionally biased region" description="Basic and acidic residues" evidence="1">
    <location>
        <begin position="427"/>
        <end position="437"/>
    </location>
</feature>
<feature type="region of interest" description="Disordered" evidence="1">
    <location>
        <begin position="182"/>
        <end position="203"/>
    </location>
</feature>
<feature type="region of interest" description="Disordered" evidence="1">
    <location>
        <begin position="344"/>
        <end position="405"/>
    </location>
</feature>
<dbReference type="Proteomes" id="UP001369086">
    <property type="component" value="Unassembled WGS sequence"/>
</dbReference>
<sequence length="680" mass="76641">MPINSSKPLEPRSFIIISPLPISPPKGQKLQARSDTVYSAWEPCREHVFRENYHRRQKQLSQQGYWTASGRLYQEIGEPLYLDPKKLILHSLGQQDQICKDEHNIRTEDIQEDNTSEAALGSGTERKVSSEKWLHLKNRLENELKILKRHLSHTRQLVSAVKQGWGYFQMLQREECDLRNAQQEEQRSLSESQHTECQPPKYSSDEEVTESFFRTEIPAQRSGLYRKSSKKISAVRPFTPVHSSLTCPRVTETSVETVFRQLCSLNWLLEALTAEPAGGAGPVSSCWSLKDPGGSKMTVKRLNKEKAIETKWDHFITQPKPRKSASRILRKVSVRSRNTFMSSSRLSVMSSTLTPPMGSMSSLTPGSEDLPMGASGGAVGGVCESQDSQSAANISAQHQDQEEEAPLSDYLQKLLESVHQAVDKELHHTDQEKKHPNESSLESNYISGRGSRDKQVGTDTKPQRPKSSPANRCSETSQFIASKSSLSSEMRDKFNETAEEAVLCLQDTLENTAKKRWENSTRKFQSLEYVTDFHRDISLLRAAANKSDSRDENSQKSTTWFSELLSRIPKAMLESHNVQSILGKLSRLCHKQSQRVGPSHFLKVLSGIRTWELCSPDLSVAIEIVREHIVQMSKEDYEAWLLPRVGLPQRVRSAPAVCAEPRGVGYRCVLNPEVSVTGVC</sequence>